<dbReference type="InterPro" id="IPR009231">
    <property type="entry name" value="Chloride_chnl_CLIC-like"/>
</dbReference>
<evidence type="ECO:0000256" key="5">
    <source>
        <dbReference type="ARBA" id="ARBA00022989"/>
    </source>
</evidence>
<dbReference type="GO" id="GO:0016020">
    <property type="term" value="C:membrane"/>
    <property type="evidence" value="ECO:0007669"/>
    <property type="project" value="UniProtKB-SubCell"/>
</dbReference>
<evidence type="ECO:0000256" key="8">
    <source>
        <dbReference type="SAM" id="Phobius"/>
    </source>
</evidence>
<feature type="transmembrane region" description="Helical" evidence="8">
    <location>
        <begin position="416"/>
        <end position="435"/>
    </location>
</feature>
<dbReference type="Pfam" id="PF05934">
    <property type="entry name" value="MCLC"/>
    <property type="match status" value="1"/>
</dbReference>
<dbReference type="GO" id="GO:0005783">
    <property type="term" value="C:endoplasmic reticulum"/>
    <property type="evidence" value="ECO:0007669"/>
    <property type="project" value="TreeGrafter"/>
</dbReference>
<keyword evidence="11" id="KW-1185">Reference proteome</keyword>
<feature type="signal peptide" evidence="9">
    <location>
        <begin position="1"/>
        <end position="22"/>
    </location>
</feature>
<evidence type="ECO:0000256" key="7">
    <source>
        <dbReference type="SAM" id="MobiDB-lite"/>
    </source>
</evidence>
<evidence type="ECO:0000313" key="11">
    <source>
        <dbReference type="Proteomes" id="UP000807504"/>
    </source>
</evidence>
<dbReference type="GO" id="GO:0005254">
    <property type="term" value="F:chloride channel activity"/>
    <property type="evidence" value="ECO:0007669"/>
    <property type="project" value="TreeGrafter"/>
</dbReference>
<gene>
    <name evidence="10" type="ORF">HNY73_010670</name>
</gene>
<dbReference type="AlphaFoldDB" id="A0A8T0F1P9"/>
<dbReference type="PANTHER" id="PTHR34093">
    <property type="entry name" value="CHLORIDE CHANNEL CLIC-LIKE PROTEIN 1"/>
    <property type="match status" value="1"/>
</dbReference>
<reference evidence="10" key="1">
    <citation type="journal article" date="2020" name="bioRxiv">
        <title>Chromosome-level reference genome of the European wasp spider Argiope bruennichi: a resource for studies on range expansion and evolutionary adaptation.</title>
        <authorList>
            <person name="Sheffer M.M."/>
            <person name="Hoppe A."/>
            <person name="Krehenwinkel H."/>
            <person name="Uhl G."/>
            <person name="Kuss A.W."/>
            <person name="Jensen L."/>
            <person name="Jensen C."/>
            <person name="Gillespie R.G."/>
            <person name="Hoff K.J."/>
            <person name="Prost S."/>
        </authorList>
    </citation>
    <scope>NUCLEOTIDE SEQUENCE</scope>
</reference>
<name>A0A8T0F1P9_ARGBR</name>
<feature type="compositionally biased region" description="Basic and acidic residues" evidence="7">
    <location>
        <begin position="83"/>
        <end position="105"/>
    </location>
</feature>
<evidence type="ECO:0000256" key="3">
    <source>
        <dbReference type="ARBA" id="ARBA00015571"/>
    </source>
</evidence>
<comment type="subcellular location">
    <subcellularLocation>
        <location evidence="1">Membrane</location>
        <topology evidence="1">Multi-pass membrane protein</topology>
    </subcellularLocation>
</comment>
<accession>A0A8T0F1P9</accession>
<comment type="similarity">
    <text evidence="2">Belongs to the chloride channel MCLC family.</text>
</comment>
<evidence type="ECO:0000313" key="10">
    <source>
        <dbReference type="EMBL" id="KAF8785076.1"/>
    </source>
</evidence>
<feature type="region of interest" description="Disordered" evidence="7">
    <location>
        <begin position="81"/>
        <end position="105"/>
    </location>
</feature>
<evidence type="ECO:0000256" key="6">
    <source>
        <dbReference type="ARBA" id="ARBA00023136"/>
    </source>
</evidence>
<dbReference type="Proteomes" id="UP000807504">
    <property type="component" value="Unassembled WGS sequence"/>
</dbReference>
<feature type="region of interest" description="Disordered" evidence="7">
    <location>
        <begin position="522"/>
        <end position="545"/>
    </location>
</feature>
<evidence type="ECO:0000256" key="9">
    <source>
        <dbReference type="SAM" id="SignalP"/>
    </source>
</evidence>
<evidence type="ECO:0000256" key="4">
    <source>
        <dbReference type="ARBA" id="ARBA00022692"/>
    </source>
</evidence>
<keyword evidence="6 8" id="KW-0472">Membrane</keyword>
<dbReference type="EMBL" id="JABXBU010000030">
    <property type="protein sequence ID" value="KAF8785076.1"/>
    <property type="molecule type" value="Genomic_DNA"/>
</dbReference>
<dbReference type="PANTHER" id="PTHR34093:SF1">
    <property type="entry name" value="CHLORIDE CHANNEL CLIC-LIKE PROTEIN 1"/>
    <property type="match status" value="1"/>
</dbReference>
<feature type="chain" id="PRO_5035718448" description="Chloride channel CLIC-like protein 1" evidence="9">
    <location>
        <begin position="23"/>
        <end position="580"/>
    </location>
</feature>
<feature type="transmembrane region" description="Helical" evidence="8">
    <location>
        <begin position="301"/>
        <end position="318"/>
    </location>
</feature>
<keyword evidence="4 8" id="KW-0812">Transmembrane</keyword>
<reference evidence="10" key="2">
    <citation type="submission" date="2020-06" db="EMBL/GenBank/DDBJ databases">
        <authorList>
            <person name="Sheffer M."/>
        </authorList>
    </citation>
    <scope>NUCLEOTIDE SEQUENCE</scope>
</reference>
<sequence length="580" mass="66817">MLYRRISFFIFSCILLLNSVGTEVFEKNSEHDIEAPENLQKPLDLNERKEIAEKYLDKLAQVKENWVDPYDMTGYTIQKWKKPPPELKDEEIKHGDHEDARTESRDAPKIPIEDRNVHIDEPWFWHPPEIDVLEEPYYSTVRRDITDEKMDNPEEARHLIDKKVYIPDKVTFNSDKEIDGRFGEGRQMCILDGIYISRWLKKLVLKIEKNPKLIPSTINFPIDSIVINNLRELANAKSVELSQLDEFMSKMIDQSFVVTMEEFDWNAFADYIKEILRPITIFLVLAICTYSIYLGILRRPIFTVLCFIAVISVFWHWMHLYQQRKAFKLAELSSMTIPAQCRKHELGLIEHFHEYLKSFFASNECNKYYEALTVDPFWEVSITVAISEAVAALLFQPVSVSSRVLNVSIKQLIDGLSIFTLVPILAFVFLLFIMLCNYRIRLPFFMGTLEPNAPPGGSQVQEVRCSKHVKALKEEKISKGEEISTQGTIDGSEKAKHVSCIQNVPEEGRDPDIEVLPGRIGNIKASGSEDNTSITESEDAETDAENSLMEPQNCECCNRSDYDCKVCGNAEMHNAYDELD</sequence>
<comment type="caution">
    <text evidence="10">The sequence shown here is derived from an EMBL/GenBank/DDBJ whole genome shotgun (WGS) entry which is preliminary data.</text>
</comment>
<feature type="transmembrane region" description="Helical" evidence="8">
    <location>
        <begin position="275"/>
        <end position="294"/>
    </location>
</feature>
<protein>
    <recommendedName>
        <fullName evidence="3">Chloride channel CLIC-like protein 1</fullName>
    </recommendedName>
</protein>
<keyword evidence="5 8" id="KW-1133">Transmembrane helix</keyword>
<organism evidence="10 11">
    <name type="scientific">Argiope bruennichi</name>
    <name type="common">Wasp spider</name>
    <name type="synonym">Aranea bruennichi</name>
    <dbReference type="NCBI Taxonomy" id="94029"/>
    <lineage>
        <taxon>Eukaryota</taxon>
        <taxon>Metazoa</taxon>
        <taxon>Ecdysozoa</taxon>
        <taxon>Arthropoda</taxon>
        <taxon>Chelicerata</taxon>
        <taxon>Arachnida</taxon>
        <taxon>Araneae</taxon>
        <taxon>Araneomorphae</taxon>
        <taxon>Entelegynae</taxon>
        <taxon>Araneoidea</taxon>
        <taxon>Araneidae</taxon>
        <taxon>Argiope</taxon>
    </lineage>
</organism>
<keyword evidence="9" id="KW-0732">Signal</keyword>
<evidence type="ECO:0000256" key="2">
    <source>
        <dbReference type="ARBA" id="ARBA00005944"/>
    </source>
</evidence>
<proteinExistence type="inferred from homology"/>
<evidence type="ECO:0000256" key="1">
    <source>
        <dbReference type="ARBA" id="ARBA00004141"/>
    </source>
</evidence>